<dbReference type="Proteomes" id="UP001330749">
    <property type="component" value="Unassembled WGS sequence"/>
</dbReference>
<evidence type="ECO:0000313" key="2">
    <source>
        <dbReference type="EMBL" id="MED3563909.1"/>
    </source>
</evidence>
<dbReference type="EMBL" id="JARMQG010000237">
    <property type="protein sequence ID" value="MED3563909.1"/>
    <property type="molecule type" value="Genomic_DNA"/>
</dbReference>
<sequence length="60" mass="6785">MRYFWTFFWAFLLIEMVTYVVSSMTGSAFNFQLGAIIAVVVTIIVYAASAIIPNEPAHKH</sequence>
<dbReference type="RefSeq" id="WP_327969009.1">
    <property type="nucleotide sequence ID" value="NZ_JARMQG010000237.1"/>
</dbReference>
<dbReference type="Pfam" id="PF11151">
    <property type="entry name" value="DUF2929"/>
    <property type="match status" value="1"/>
</dbReference>
<organism evidence="2 3">
    <name type="scientific">Bacillus xiapuensis</name>
    <dbReference type="NCBI Taxonomy" id="2014075"/>
    <lineage>
        <taxon>Bacteria</taxon>
        <taxon>Bacillati</taxon>
        <taxon>Bacillota</taxon>
        <taxon>Bacilli</taxon>
        <taxon>Bacillales</taxon>
        <taxon>Bacillaceae</taxon>
        <taxon>Bacillus</taxon>
    </lineage>
</organism>
<evidence type="ECO:0000256" key="1">
    <source>
        <dbReference type="SAM" id="Phobius"/>
    </source>
</evidence>
<proteinExistence type="predicted"/>
<keyword evidence="3" id="KW-1185">Reference proteome</keyword>
<feature type="transmembrane region" description="Helical" evidence="1">
    <location>
        <begin position="32"/>
        <end position="52"/>
    </location>
</feature>
<keyword evidence="1" id="KW-0812">Transmembrane</keyword>
<protein>
    <submittedName>
        <fullName evidence="2">YjzD family protein</fullName>
    </submittedName>
</protein>
<dbReference type="InterPro" id="IPR021324">
    <property type="entry name" value="DUF2929"/>
</dbReference>
<evidence type="ECO:0000313" key="3">
    <source>
        <dbReference type="Proteomes" id="UP001330749"/>
    </source>
</evidence>
<accession>A0ABU6NCI2</accession>
<reference evidence="2 3" key="1">
    <citation type="submission" date="2023-03" db="EMBL/GenBank/DDBJ databases">
        <title>Bacillus Genome Sequencing.</title>
        <authorList>
            <person name="Dunlap C."/>
        </authorList>
    </citation>
    <scope>NUCLEOTIDE SEQUENCE [LARGE SCALE GENOMIC DNA]</scope>
    <source>
        <strain evidence="2 3">B-14544</strain>
    </source>
</reference>
<gene>
    <name evidence="2" type="ORF">P4447_15895</name>
</gene>
<name>A0ABU6NCI2_9BACI</name>
<keyword evidence="1" id="KW-1133">Transmembrane helix</keyword>
<comment type="caution">
    <text evidence="2">The sequence shown here is derived from an EMBL/GenBank/DDBJ whole genome shotgun (WGS) entry which is preliminary data.</text>
</comment>
<keyword evidence="1" id="KW-0472">Membrane</keyword>